<gene>
    <name evidence="1" type="ORF">DPEC_G00244630</name>
</gene>
<evidence type="ECO:0000313" key="2">
    <source>
        <dbReference type="Proteomes" id="UP001157502"/>
    </source>
</evidence>
<reference evidence="1" key="1">
    <citation type="submission" date="2021-05" db="EMBL/GenBank/DDBJ databases">
        <authorList>
            <person name="Pan Q."/>
            <person name="Jouanno E."/>
            <person name="Zahm M."/>
            <person name="Klopp C."/>
            <person name="Cabau C."/>
            <person name="Louis A."/>
            <person name="Berthelot C."/>
            <person name="Parey E."/>
            <person name="Roest Crollius H."/>
            <person name="Montfort J."/>
            <person name="Robinson-Rechavi M."/>
            <person name="Bouchez O."/>
            <person name="Lampietro C."/>
            <person name="Lopez Roques C."/>
            <person name="Donnadieu C."/>
            <person name="Postlethwait J."/>
            <person name="Bobe J."/>
            <person name="Dillon D."/>
            <person name="Chandos A."/>
            <person name="von Hippel F."/>
            <person name="Guiguen Y."/>
        </authorList>
    </citation>
    <scope>NUCLEOTIDE SEQUENCE</scope>
    <source>
        <strain evidence="1">YG-Jan2019</strain>
    </source>
</reference>
<keyword evidence="2" id="KW-1185">Reference proteome</keyword>
<comment type="caution">
    <text evidence="1">The sequence shown here is derived from an EMBL/GenBank/DDBJ whole genome shotgun (WGS) entry which is preliminary data.</text>
</comment>
<dbReference type="Proteomes" id="UP001157502">
    <property type="component" value="Chromosome 21"/>
</dbReference>
<sequence>MYFLLQEYLQHYYNLKNDHPSDRNRRSLPSFTSKVKDMQRFFGLRATGSLDAETLEVMRTPRCGVSDAEDYSHGSQVTRWTKNTLTYSVNKYTNDLPRNTVDYLIESAVNIWARACSLTFVRSRTQAADIMMEFSSYGHGDAFPFDGAGGTLAHAFGPGDGTGGDVHFDDSETWTTGPKGINLLQVAVHELGHSLGLRHSQNKESVMYPSYKSSHSTQSLLSQEDIAGISSLYGTKSSVPNNSARRYLNLLYSQWLLGFPLTMQNKCDPDLSFDAVATLGDATYFLKEKYLWIKQKNQSDVNEGPINHFWPKIESKIDAAFWVPRESTAYLIHGSMYWTVKGSIFKGKPKPISNFGIPEWVQEIDAAVHIAKTGRILFFIHDTYYSFNRKRGVMDARYPRNISDDFPGLNGTIDASVYKDGCYSNTSLKANATL</sequence>
<protein>
    <submittedName>
        <fullName evidence="1">Uncharacterized protein</fullName>
    </submittedName>
</protein>
<accession>A0ACC2FVM5</accession>
<evidence type="ECO:0000313" key="1">
    <source>
        <dbReference type="EMBL" id="KAJ7995444.1"/>
    </source>
</evidence>
<proteinExistence type="predicted"/>
<organism evidence="1 2">
    <name type="scientific">Dallia pectoralis</name>
    <name type="common">Alaska blackfish</name>
    <dbReference type="NCBI Taxonomy" id="75939"/>
    <lineage>
        <taxon>Eukaryota</taxon>
        <taxon>Metazoa</taxon>
        <taxon>Chordata</taxon>
        <taxon>Craniata</taxon>
        <taxon>Vertebrata</taxon>
        <taxon>Euteleostomi</taxon>
        <taxon>Actinopterygii</taxon>
        <taxon>Neopterygii</taxon>
        <taxon>Teleostei</taxon>
        <taxon>Protacanthopterygii</taxon>
        <taxon>Esociformes</taxon>
        <taxon>Umbridae</taxon>
        <taxon>Dallia</taxon>
    </lineage>
</organism>
<name>A0ACC2FVM5_DALPE</name>
<dbReference type="EMBL" id="CM055748">
    <property type="protein sequence ID" value="KAJ7995444.1"/>
    <property type="molecule type" value="Genomic_DNA"/>
</dbReference>